<dbReference type="EMBL" id="CAJNOH010001706">
    <property type="protein sequence ID" value="CAF1243410.1"/>
    <property type="molecule type" value="Genomic_DNA"/>
</dbReference>
<proteinExistence type="predicted"/>
<keyword evidence="4" id="KW-1185">Reference proteome</keyword>
<comment type="caution">
    <text evidence="1">The sequence shown here is derived from an EMBL/GenBank/DDBJ whole genome shotgun (WGS) entry which is preliminary data.</text>
</comment>
<reference evidence="1" key="1">
    <citation type="submission" date="2021-02" db="EMBL/GenBank/DDBJ databases">
        <authorList>
            <person name="Nowell W R."/>
        </authorList>
    </citation>
    <scope>NUCLEOTIDE SEQUENCE</scope>
</reference>
<dbReference type="GO" id="GO:0051999">
    <property type="term" value="P:mannosyl-inositol phosphorylceramide biosynthetic process"/>
    <property type="evidence" value="ECO:0007669"/>
    <property type="project" value="TreeGrafter"/>
</dbReference>
<organism evidence="1 3">
    <name type="scientific">Rotaria sordida</name>
    <dbReference type="NCBI Taxonomy" id="392033"/>
    <lineage>
        <taxon>Eukaryota</taxon>
        <taxon>Metazoa</taxon>
        <taxon>Spiralia</taxon>
        <taxon>Gnathifera</taxon>
        <taxon>Rotifera</taxon>
        <taxon>Eurotatoria</taxon>
        <taxon>Bdelloidea</taxon>
        <taxon>Philodinida</taxon>
        <taxon>Philodinidae</taxon>
        <taxon>Rotaria</taxon>
    </lineage>
</organism>
<accession>A0A814ZI21</accession>
<dbReference type="EMBL" id="CAJNOL010002726">
    <property type="protein sequence ID" value="CAF1525190.1"/>
    <property type="molecule type" value="Genomic_DNA"/>
</dbReference>
<dbReference type="Proteomes" id="UP000663870">
    <property type="component" value="Unassembled WGS sequence"/>
</dbReference>
<sequence length="206" mass="24294">MDLSQYGNVTWPQRRVPRVIHQTYRTYDIPAIWNRPVQSVMTMNTGEFQYRRWSHADMDAFVRQREPHFYWNTFIKYRYDMQRIDSFRVIDLIVDQSLNIVKGIKYRSKKNIHSSSFDMYGDFIIDCTGRNTSSPKWLKENFNLIIPTVQVHFCCGYVTFIGERFRTDNPSLDSAALIGVAVDAPNKYIGFTTTPIRVIKQSMTIH</sequence>
<evidence type="ECO:0000313" key="2">
    <source>
        <dbReference type="EMBL" id="CAF1525190.1"/>
    </source>
</evidence>
<dbReference type="Proteomes" id="UP000663854">
    <property type="component" value="Unassembled WGS sequence"/>
</dbReference>
<dbReference type="AlphaFoldDB" id="A0A814ZI21"/>
<gene>
    <name evidence="2" type="ORF">JXQ802_LOCUS41841</name>
    <name evidence="1" type="ORF">PYM288_LOCUS26998</name>
</gene>
<dbReference type="PANTHER" id="PTHR32385">
    <property type="entry name" value="MANNOSYL PHOSPHORYLINOSITOL CERAMIDE SYNTHASE"/>
    <property type="match status" value="1"/>
</dbReference>
<dbReference type="PANTHER" id="PTHR32385:SF15">
    <property type="entry name" value="INOSITOL PHOSPHOCERAMIDE MANNOSYLTRANSFERASE 1"/>
    <property type="match status" value="1"/>
</dbReference>
<dbReference type="GO" id="GO:0000030">
    <property type="term" value="F:mannosyltransferase activity"/>
    <property type="evidence" value="ECO:0007669"/>
    <property type="project" value="TreeGrafter"/>
</dbReference>
<dbReference type="GO" id="GO:0016020">
    <property type="term" value="C:membrane"/>
    <property type="evidence" value="ECO:0007669"/>
    <property type="project" value="GOC"/>
</dbReference>
<dbReference type="InterPro" id="IPR051706">
    <property type="entry name" value="Glycosyltransferase_domain"/>
</dbReference>
<name>A0A814ZI21_9BILA</name>
<evidence type="ECO:0000313" key="1">
    <source>
        <dbReference type="EMBL" id="CAF1243410.1"/>
    </source>
</evidence>
<protein>
    <submittedName>
        <fullName evidence="1">Uncharacterized protein</fullName>
    </submittedName>
</protein>
<evidence type="ECO:0000313" key="4">
    <source>
        <dbReference type="Proteomes" id="UP000663870"/>
    </source>
</evidence>
<evidence type="ECO:0000313" key="3">
    <source>
        <dbReference type="Proteomes" id="UP000663854"/>
    </source>
</evidence>